<dbReference type="GO" id="GO:0003735">
    <property type="term" value="F:structural constituent of ribosome"/>
    <property type="evidence" value="ECO:0007669"/>
    <property type="project" value="UniProtKB-UniRule"/>
</dbReference>
<dbReference type="NCBIfam" id="TIGR03653">
    <property type="entry name" value="uL6_arch"/>
    <property type="match status" value="1"/>
</dbReference>
<dbReference type="InterPro" id="IPR036789">
    <property type="entry name" value="Ribosomal_uL6-like_a/b-dom_sf"/>
</dbReference>
<dbReference type="Gene3D" id="3.90.930.12">
    <property type="entry name" value="Ribosomal protein L6, alpha-beta domain"/>
    <property type="match status" value="2"/>
</dbReference>
<dbReference type="GO" id="GO:0019843">
    <property type="term" value="F:rRNA binding"/>
    <property type="evidence" value="ECO:0007669"/>
    <property type="project" value="UniProtKB-UniRule"/>
</dbReference>
<proteinExistence type="inferred from homology"/>
<dbReference type="PROSITE" id="PS00700">
    <property type="entry name" value="RIBOSOMAL_L6_2"/>
    <property type="match status" value="1"/>
</dbReference>
<comment type="function">
    <text evidence="5">This protein binds to the 23S rRNA, and is important in its secondary structure. It is located near the subunit interface in the base of the L7/L12 stalk, and near the tRNA binding site of the peptidyltransferase center.</text>
</comment>
<dbReference type="FunFam" id="3.90.930.12:FF:000008">
    <property type="entry name" value="50S ribosomal protein L6"/>
    <property type="match status" value="1"/>
</dbReference>
<dbReference type="HAMAP" id="MF_01365_A">
    <property type="entry name" value="Ribosomal_uL6_A"/>
    <property type="match status" value="1"/>
</dbReference>
<keyword evidence="8" id="KW-1185">Reference proteome</keyword>
<dbReference type="GO" id="GO:0022625">
    <property type="term" value="C:cytosolic large ribosomal subunit"/>
    <property type="evidence" value="ECO:0007669"/>
    <property type="project" value="UniProtKB-UniRule"/>
</dbReference>
<accession>K0IIA7</accession>
<gene>
    <name evidence="7" type="primary">rpl6p</name>
    <name evidence="5" type="synonym">rpl6</name>
    <name evidence="7" type="ordered locus">Ngar_c17450</name>
</gene>
<dbReference type="GO" id="GO:0002181">
    <property type="term" value="P:cytoplasmic translation"/>
    <property type="evidence" value="ECO:0007669"/>
    <property type="project" value="TreeGrafter"/>
</dbReference>
<dbReference type="STRING" id="1237085.Ngar_c17450"/>
<dbReference type="InterPro" id="IPR002359">
    <property type="entry name" value="Ribosomal_uL6_CS2"/>
</dbReference>
<reference evidence="7 8" key="1">
    <citation type="journal article" date="2012" name="Environ. Microbiol.">
        <title>The genome of the ammonia-oxidizing Candidatus Nitrososphaera gargensis: insights into metabolic versatility and environmental adaptations.</title>
        <authorList>
            <person name="Spang A."/>
            <person name="Poehlein A."/>
            <person name="Offre P."/>
            <person name="Zumbragel S."/>
            <person name="Haider S."/>
            <person name="Rychlik N."/>
            <person name="Nowka B."/>
            <person name="Schmeisser C."/>
            <person name="Lebedeva E.V."/>
            <person name="Rattei T."/>
            <person name="Bohm C."/>
            <person name="Schmid M."/>
            <person name="Galushko A."/>
            <person name="Hatzenpichler R."/>
            <person name="Weinmaier T."/>
            <person name="Daniel R."/>
            <person name="Schleper C."/>
            <person name="Spieck E."/>
            <person name="Streit W."/>
            <person name="Wagner M."/>
        </authorList>
    </citation>
    <scope>NUCLEOTIDE SEQUENCE [LARGE SCALE GENOMIC DNA]</scope>
    <source>
        <strain evidence="8">Ga9.2</strain>
    </source>
</reference>
<dbReference type="KEGG" id="nga:Ngar_c17450"/>
<dbReference type="InterPro" id="IPR020040">
    <property type="entry name" value="Ribosomal_uL6_a/b-dom"/>
</dbReference>
<dbReference type="PANTHER" id="PTHR11655">
    <property type="entry name" value="60S/50S RIBOSOMAL PROTEIN L6/L9"/>
    <property type="match status" value="1"/>
</dbReference>
<dbReference type="HOGENOM" id="CLU_065464_0_0_2"/>
<evidence type="ECO:0000313" key="8">
    <source>
        <dbReference type="Proteomes" id="UP000008037"/>
    </source>
</evidence>
<dbReference type="AlphaFoldDB" id="K0IIA7"/>
<dbReference type="PANTHER" id="PTHR11655:SF16">
    <property type="entry name" value="60S RIBOSOMAL PROTEIN L9"/>
    <property type="match status" value="1"/>
</dbReference>
<keyword evidence="3 5" id="KW-0689">Ribosomal protein</keyword>
<name>K0IIA7_NITGG</name>
<dbReference type="RefSeq" id="WP_015019215.1">
    <property type="nucleotide sequence ID" value="NC_018719.1"/>
</dbReference>
<dbReference type="SUPFAM" id="SSF56053">
    <property type="entry name" value="Ribosomal protein L6"/>
    <property type="match status" value="2"/>
</dbReference>
<dbReference type="PIRSF" id="PIRSF002162">
    <property type="entry name" value="Ribosomal_L6"/>
    <property type="match status" value="1"/>
</dbReference>
<evidence type="ECO:0000256" key="4">
    <source>
        <dbReference type="ARBA" id="ARBA00023274"/>
    </source>
</evidence>
<dbReference type="FunCoup" id="K0IIA7">
    <property type="interactions" value="181"/>
</dbReference>
<dbReference type="InParanoid" id="K0IIA7"/>
<keyword evidence="1 5" id="KW-0699">rRNA-binding</keyword>
<evidence type="ECO:0000313" key="7">
    <source>
        <dbReference type="EMBL" id="AFU58678.1"/>
    </source>
</evidence>
<keyword evidence="4 5" id="KW-0687">Ribonucleoprotein</keyword>
<feature type="domain" description="Large ribosomal subunit protein uL6 alpha-beta" evidence="6">
    <location>
        <begin position="100"/>
        <end position="175"/>
    </location>
</feature>
<evidence type="ECO:0000256" key="3">
    <source>
        <dbReference type="ARBA" id="ARBA00022980"/>
    </source>
</evidence>
<comment type="similarity">
    <text evidence="5">Belongs to the universal ribosomal protein uL6 family.</text>
</comment>
<sequence length="187" mass="20658">MATSTDQEMIMAEVEAPASVKITKEGNVLSVKGKLGTVKKDFTKLPATITVQGNKVTIKPYGTRKRDLAVTHTARSIIESMIKGVEKGYTYKLKIIFAHFPISVKVKGKEVNVENFFGERSPRVSRIVGDATKVHVVGEDVVVQGPSLEDVSQTAANIELSTRIKDKDQRVFLDGLYVYSREEGMQQ</sequence>
<evidence type="ECO:0000256" key="2">
    <source>
        <dbReference type="ARBA" id="ARBA00022884"/>
    </source>
</evidence>
<evidence type="ECO:0000259" key="6">
    <source>
        <dbReference type="Pfam" id="PF00347"/>
    </source>
</evidence>
<dbReference type="InterPro" id="IPR019907">
    <property type="entry name" value="Ribosomal_uL6_arc"/>
</dbReference>
<protein>
    <recommendedName>
        <fullName evidence="5">Large ribosomal subunit protein uL6</fullName>
    </recommendedName>
</protein>
<organism evidence="7 8">
    <name type="scientific">Nitrososphaera gargensis (strain Ga9.2)</name>
    <dbReference type="NCBI Taxonomy" id="1237085"/>
    <lineage>
        <taxon>Archaea</taxon>
        <taxon>Nitrososphaerota</taxon>
        <taxon>Nitrososphaeria</taxon>
        <taxon>Nitrososphaerales</taxon>
        <taxon>Nitrososphaeraceae</taxon>
        <taxon>Nitrososphaera</taxon>
    </lineage>
</organism>
<comment type="subunit">
    <text evidence="5">Part of the 50S ribosomal subunit.</text>
</comment>
<dbReference type="Pfam" id="PF00347">
    <property type="entry name" value="Ribosomal_L6"/>
    <property type="match status" value="2"/>
</dbReference>
<evidence type="ECO:0000256" key="1">
    <source>
        <dbReference type="ARBA" id="ARBA00022730"/>
    </source>
</evidence>
<dbReference type="EMBL" id="CP002408">
    <property type="protein sequence ID" value="AFU58678.1"/>
    <property type="molecule type" value="Genomic_DNA"/>
</dbReference>
<dbReference type="Proteomes" id="UP000008037">
    <property type="component" value="Chromosome"/>
</dbReference>
<feature type="domain" description="Large ribosomal subunit protein uL6 alpha-beta" evidence="6">
    <location>
        <begin position="17"/>
        <end position="88"/>
    </location>
</feature>
<dbReference type="PATRIC" id="fig|1237085.11.peg.1719"/>
<dbReference type="InterPro" id="IPR000702">
    <property type="entry name" value="Ribosomal_uL6-like"/>
</dbReference>
<keyword evidence="2 5" id="KW-0694">RNA-binding</keyword>
<dbReference type="NCBIfam" id="NF004037">
    <property type="entry name" value="PRK05518.1"/>
    <property type="match status" value="1"/>
</dbReference>
<evidence type="ECO:0000256" key="5">
    <source>
        <dbReference type="HAMAP-Rule" id="MF_01365"/>
    </source>
</evidence>
<dbReference type="GeneID" id="13795608"/>